<dbReference type="SUPFAM" id="SSF53187">
    <property type="entry name" value="Zn-dependent exopeptidases"/>
    <property type="match status" value="1"/>
</dbReference>
<accession>E4TGF1</accession>
<dbReference type="EMBL" id="CP002347">
    <property type="protein sequence ID" value="ADR18632.1"/>
    <property type="molecule type" value="Genomic_DNA"/>
</dbReference>
<dbReference type="InterPro" id="IPR032589">
    <property type="entry name" value="DUF4910"/>
</dbReference>
<proteinExistence type="predicted"/>
<gene>
    <name evidence="4" type="ordered locus">Calni_0721</name>
</gene>
<dbReference type="eggNOG" id="COG4310">
    <property type="taxonomic scope" value="Bacteria"/>
</dbReference>
<dbReference type="InterPro" id="IPR036388">
    <property type="entry name" value="WH-like_DNA-bd_sf"/>
</dbReference>
<feature type="domain" description="DUF4910" evidence="3">
    <location>
        <begin position="8"/>
        <end position="350"/>
    </location>
</feature>
<dbReference type="RefSeq" id="WP_013450845.1">
    <property type="nucleotide sequence ID" value="NC_014758.1"/>
</dbReference>
<feature type="domain" description="DUF2172" evidence="1">
    <location>
        <begin position="59"/>
        <end position="151"/>
    </location>
</feature>
<dbReference type="AlphaFoldDB" id="E4TGF1"/>
<evidence type="ECO:0000259" key="1">
    <source>
        <dbReference type="Pfam" id="PF09940"/>
    </source>
</evidence>
<dbReference type="InterPro" id="IPR032622">
    <property type="entry name" value="UCP01524_HTH"/>
</dbReference>
<evidence type="ECO:0008006" key="6">
    <source>
        <dbReference type="Google" id="ProtNLM"/>
    </source>
</evidence>
<dbReference type="STRING" id="768670.Calni_0721"/>
<protein>
    <recommendedName>
        <fullName evidence="6">Aminopeptidase</fullName>
    </recommendedName>
</protein>
<dbReference type="PIRSF" id="PIRSF015244">
    <property type="entry name" value="UCP015244"/>
    <property type="match status" value="1"/>
</dbReference>
<dbReference type="Gene3D" id="1.10.10.10">
    <property type="entry name" value="Winged helix-like DNA-binding domain superfamily/Winged helix DNA-binding domain"/>
    <property type="match status" value="1"/>
</dbReference>
<dbReference type="Pfam" id="PF09940">
    <property type="entry name" value="DUF2172"/>
    <property type="match status" value="1"/>
</dbReference>
<evidence type="ECO:0000313" key="4">
    <source>
        <dbReference type="EMBL" id="ADR18632.1"/>
    </source>
</evidence>
<dbReference type="Proteomes" id="UP000007039">
    <property type="component" value="Chromosome"/>
</dbReference>
<dbReference type="InterPro" id="IPR012353">
    <property type="entry name" value="UCP015244"/>
</dbReference>
<evidence type="ECO:0000259" key="2">
    <source>
        <dbReference type="Pfam" id="PF16221"/>
    </source>
</evidence>
<dbReference type="HOGENOM" id="CLU_052015_0_0_0"/>
<evidence type="ECO:0000259" key="3">
    <source>
        <dbReference type="Pfam" id="PF16254"/>
    </source>
</evidence>
<dbReference type="InterPro" id="IPR032610">
    <property type="entry name" value="DUF2172"/>
</dbReference>
<dbReference type="Gene3D" id="3.50.30.90">
    <property type="match status" value="1"/>
</dbReference>
<dbReference type="KEGG" id="cni:Calni_0721"/>
<dbReference type="Pfam" id="PF16221">
    <property type="entry name" value="HTH_47"/>
    <property type="match status" value="1"/>
</dbReference>
<organism evidence="4 5">
    <name type="scientific">Calditerrivibrio nitroreducens (strain DSM 19672 / NBRC 101217 / Yu37-1)</name>
    <dbReference type="NCBI Taxonomy" id="768670"/>
    <lineage>
        <taxon>Bacteria</taxon>
        <taxon>Pseudomonadati</taxon>
        <taxon>Deferribacterota</taxon>
        <taxon>Deferribacteres</taxon>
        <taxon>Deferribacterales</taxon>
        <taxon>Calditerrivibrionaceae</taxon>
    </lineage>
</organism>
<evidence type="ECO:0000313" key="5">
    <source>
        <dbReference type="Proteomes" id="UP000007039"/>
    </source>
</evidence>
<keyword evidence="5" id="KW-1185">Reference proteome</keyword>
<reference key="1">
    <citation type="submission" date="2010-11" db="EMBL/GenBank/DDBJ databases">
        <title>The complete genome of chromosome of Calditerrivibrio nitroreducens DSM 19672.</title>
        <authorList>
            <consortium name="US DOE Joint Genome Institute (JGI-PGF)"/>
            <person name="Lucas S."/>
            <person name="Copeland A."/>
            <person name="Lapidus A."/>
            <person name="Bruce D."/>
            <person name="Goodwin L."/>
            <person name="Pitluck S."/>
            <person name="Kyrpides N."/>
            <person name="Mavromatis K."/>
            <person name="Ivanova N."/>
            <person name="Mikhailova N."/>
            <person name="Zeytun A."/>
            <person name="Brettin T."/>
            <person name="Detter J.C."/>
            <person name="Tapia R."/>
            <person name="Han C."/>
            <person name="Land M."/>
            <person name="Hauser L."/>
            <person name="Markowitz V."/>
            <person name="Cheng J.-F."/>
            <person name="Hugenholtz P."/>
            <person name="Woyke T."/>
            <person name="Wu D."/>
            <person name="Spring S."/>
            <person name="Schroeder M."/>
            <person name="Brambilla E."/>
            <person name="Klenk H.-P."/>
            <person name="Eisen J.A."/>
        </authorList>
    </citation>
    <scope>NUCLEOTIDE SEQUENCE [LARGE SCALE GENOMIC DNA]</scope>
    <source>
        <strain>DSM 19672</strain>
    </source>
</reference>
<dbReference type="Pfam" id="PF16254">
    <property type="entry name" value="DUF4910"/>
    <property type="match status" value="1"/>
</dbReference>
<feature type="domain" description="UCP01524 winged helix-turn-helix" evidence="2">
    <location>
        <begin position="352"/>
        <end position="425"/>
    </location>
</feature>
<dbReference type="Gene3D" id="3.40.630.10">
    <property type="entry name" value="Zn peptidases"/>
    <property type="match status" value="1"/>
</dbReference>
<reference evidence="4 5" key="2">
    <citation type="journal article" date="2011" name="Stand. Genomic Sci.">
        <title>Complete genome sequence of Calditerrivibrio nitroreducens type strain (Yu37-1).</title>
        <authorList>
            <person name="Pitluck S."/>
            <person name="Sikorski J."/>
            <person name="Zeytun A."/>
            <person name="Lapidus A."/>
            <person name="Nolan M."/>
            <person name="Lucas S."/>
            <person name="Hammon N."/>
            <person name="Deshpande S."/>
            <person name="Cheng J.F."/>
            <person name="Tapia R."/>
            <person name="Han C."/>
            <person name="Goodwin L."/>
            <person name="Liolios K."/>
            <person name="Pagani I."/>
            <person name="Ivanova N."/>
            <person name="Mavromatis K."/>
            <person name="Pati A."/>
            <person name="Chen A."/>
            <person name="Palaniappan K."/>
            <person name="Hauser L."/>
            <person name="Chang Y.J."/>
            <person name="Jeffries C.D."/>
            <person name="Detter J.C."/>
            <person name="Brambilla E."/>
            <person name="Djao O.D."/>
            <person name="Rohde M."/>
            <person name="Spring S."/>
            <person name="Goker M."/>
            <person name="Woyke T."/>
            <person name="Bristow J."/>
            <person name="Eisen J.A."/>
            <person name="Markowitz V."/>
            <person name="Hugenholtz P."/>
            <person name="Kyrpides N.C."/>
            <person name="Klenk H.P."/>
            <person name="Land M."/>
        </authorList>
    </citation>
    <scope>NUCLEOTIDE SEQUENCE [LARGE SCALE GENOMIC DNA]</scope>
    <source>
        <strain evidence="5">DSM 19672 / NBRC 101217 / Yu37-1</strain>
    </source>
</reference>
<sequence>MSIGQSMHDLIRRLFPINRSLTGKGFRKSLEIIKEYVSGLEIKHIESGEKCFDWTVPDEWDVEEAYLEEVDSGKRIVDFRNNNLHLVGYSIPVDVVLNFEELDKHLHYREDLPDAIPYVTSYYNPYWGFCLSYNQYKNLDRNKKYRAVIKSRLFRGVLNYGEIIIKGKTDKEIFFSTYLCHPSMANNELSGPVMAAFLANYVKERKDNKYTYRFIFIPETIGSICYISKNLENMKKNIVAGFVLTCCGDEGKFSYVPSRYGDTIADKVALNLLKYELDEFKEYSFLDRGSDERQYCSPGVDLPVCSVMRSKYGTFKEYHTSLDNLDFVTPKGLEETFEFYKKVINILENNDICVSNILCEPQMGKRGLYNTISHMGRTGSVKLMMDFIAYADGRNDLIDIANILNCSAYNLLEIKNILLKNNLIEKSDV</sequence>
<name>E4TGF1_CALNY</name>